<dbReference type="AlphaFoldDB" id="A0A8K0SVA7"/>
<proteinExistence type="predicted"/>
<reference evidence="1" key="1">
    <citation type="journal article" date="2021" name="Nat. Commun.">
        <title>Genetic determinants of endophytism in the Arabidopsis root mycobiome.</title>
        <authorList>
            <person name="Mesny F."/>
            <person name="Miyauchi S."/>
            <person name="Thiergart T."/>
            <person name="Pickel B."/>
            <person name="Atanasova L."/>
            <person name="Karlsson M."/>
            <person name="Huettel B."/>
            <person name="Barry K.W."/>
            <person name="Haridas S."/>
            <person name="Chen C."/>
            <person name="Bauer D."/>
            <person name="Andreopoulos W."/>
            <person name="Pangilinan J."/>
            <person name="LaButti K."/>
            <person name="Riley R."/>
            <person name="Lipzen A."/>
            <person name="Clum A."/>
            <person name="Drula E."/>
            <person name="Henrissat B."/>
            <person name="Kohler A."/>
            <person name="Grigoriev I.V."/>
            <person name="Martin F.M."/>
            <person name="Hacquard S."/>
        </authorList>
    </citation>
    <scope>NUCLEOTIDE SEQUENCE</scope>
    <source>
        <strain evidence="1">MPI-CAGE-CH-0235</strain>
    </source>
</reference>
<comment type="caution">
    <text evidence="1">The sequence shown here is derived from an EMBL/GenBank/DDBJ whole genome shotgun (WGS) entry which is preliminary data.</text>
</comment>
<keyword evidence="2" id="KW-1185">Reference proteome</keyword>
<gene>
    <name evidence="1" type="ORF">B0I35DRAFT_160562</name>
</gene>
<dbReference type="Proteomes" id="UP000813444">
    <property type="component" value="Unassembled WGS sequence"/>
</dbReference>
<name>A0A8K0SVA7_9HYPO</name>
<organism evidence="1 2">
    <name type="scientific">Stachybotrys elegans</name>
    <dbReference type="NCBI Taxonomy" id="80388"/>
    <lineage>
        <taxon>Eukaryota</taxon>
        <taxon>Fungi</taxon>
        <taxon>Dikarya</taxon>
        <taxon>Ascomycota</taxon>
        <taxon>Pezizomycotina</taxon>
        <taxon>Sordariomycetes</taxon>
        <taxon>Hypocreomycetidae</taxon>
        <taxon>Hypocreales</taxon>
        <taxon>Stachybotryaceae</taxon>
        <taxon>Stachybotrys</taxon>
    </lineage>
</organism>
<evidence type="ECO:0000313" key="2">
    <source>
        <dbReference type="Proteomes" id="UP000813444"/>
    </source>
</evidence>
<protein>
    <submittedName>
        <fullName evidence="1">Uncharacterized protein</fullName>
    </submittedName>
</protein>
<evidence type="ECO:0000313" key="1">
    <source>
        <dbReference type="EMBL" id="KAH7324368.1"/>
    </source>
</evidence>
<sequence length="305" mass="33903">MAKTTLAVFSRYIHHRYRYPKNIGSGRSGLRYFVSPLATIKVPASQVQLRKKAKYPLRAVQQQPYLPLYGLRHTADLEHDPPLAHLIRLRQRRPSFVQAPQLLLLRPRLIHQPRRDGRRPHYDVQPRKLLDVVPFQQPAQQTIRGVREVAVASGLRVDLLPHLARQAAQHLVRCARAAPVWDVAAQRDEPLRVDLRYAAGEAELVDEEWVRTDALLGAAPEHPAHGAAPISVSRHARPACEVPTGLDAHGIAIGADDLVVGPAKRVPGQLGPLAATVHAGYGEANLLDREQVLEVVVVVVGRLRR</sequence>
<dbReference type="EMBL" id="JAGPNK010000003">
    <property type="protein sequence ID" value="KAH7324368.1"/>
    <property type="molecule type" value="Genomic_DNA"/>
</dbReference>
<accession>A0A8K0SVA7</accession>